<evidence type="ECO:0000313" key="3">
    <source>
        <dbReference type="EMBL" id="GAA2171311.1"/>
    </source>
</evidence>
<evidence type="ECO:0008006" key="5">
    <source>
        <dbReference type="Google" id="ProtNLM"/>
    </source>
</evidence>
<name>A0ABN3AK29_9MICO</name>
<evidence type="ECO:0000256" key="1">
    <source>
        <dbReference type="SAM" id="MobiDB-lite"/>
    </source>
</evidence>
<feature type="chain" id="PRO_5045868515" description="DUF3558 domain-containing protein" evidence="2">
    <location>
        <begin position="29"/>
        <end position="195"/>
    </location>
</feature>
<feature type="compositionally biased region" description="Low complexity" evidence="1">
    <location>
        <begin position="34"/>
        <end position="55"/>
    </location>
</feature>
<dbReference type="PROSITE" id="PS51257">
    <property type="entry name" value="PROKAR_LIPOPROTEIN"/>
    <property type="match status" value="1"/>
</dbReference>
<feature type="region of interest" description="Disordered" evidence="1">
    <location>
        <begin position="28"/>
        <end position="64"/>
    </location>
</feature>
<protein>
    <recommendedName>
        <fullName evidence="5">DUF3558 domain-containing protein</fullName>
    </recommendedName>
</protein>
<dbReference type="RefSeq" id="WP_344339907.1">
    <property type="nucleotide sequence ID" value="NZ_BAAAQT010000004.1"/>
</dbReference>
<evidence type="ECO:0000313" key="4">
    <source>
        <dbReference type="Proteomes" id="UP001501599"/>
    </source>
</evidence>
<gene>
    <name evidence="3" type="ORF">GCM10009846_04700</name>
</gene>
<dbReference type="Proteomes" id="UP001501599">
    <property type="component" value="Unassembled WGS sequence"/>
</dbReference>
<proteinExistence type="predicted"/>
<keyword evidence="4" id="KW-1185">Reference proteome</keyword>
<keyword evidence="2" id="KW-0732">Signal</keyword>
<evidence type="ECO:0000256" key="2">
    <source>
        <dbReference type="SAM" id="SignalP"/>
    </source>
</evidence>
<comment type="caution">
    <text evidence="3">The sequence shown here is derived from an EMBL/GenBank/DDBJ whole genome shotgun (WGS) entry which is preliminary data.</text>
</comment>
<feature type="signal peptide" evidence="2">
    <location>
        <begin position="1"/>
        <end position="28"/>
    </location>
</feature>
<reference evidence="4" key="1">
    <citation type="journal article" date="2019" name="Int. J. Syst. Evol. Microbiol.">
        <title>The Global Catalogue of Microorganisms (GCM) 10K type strain sequencing project: providing services to taxonomists for standard genome sequencing and annotation.</title>
        <authorList>
            <consortium name="The Broad Institute Genomics Platform"/>
            <consortium name="The Broad Institute Genome Sequencing Center for Infectious Disease"/>
            <person name="Wu L."/>
            <person name="Ma J."/>
        </authorList>
    </citation>
    <scope>NUCLEOTIDE SEQUENCE [LARGE SCALE GENOMIC DNA]</scope>
    <source>
        <strain evidence="4">JCM 16026</strain>
    </source>
</reference>
<dbReference type="EMBL" id="BAAAQT010000004">
    <property type="protein sequence ID" value="GAA2171311.1"/>
    <property type="molecule type" value="Genomic_DNA"/>
</dbReference>
<accession>A0ABN3AK29</accession>
<organism evidence="3 4">
    <name type="scientific">Agrococcus versicolor</name>
    <dbReference type="NCBI Taxonomy" id="501482"/>
    <lineage>
        <taxon>Bacteria</taxon>
        <taxon>Bacillati</taxon>
        <taxon>Actinomycetota</taxon>
        <taxon>Actinomycetes</taxon>
        <taxon>Micrococcales</taxon>
        <taxon>Microbacteriaceae</taxon>
        <taxon>Agrococcus</taxon>
    </lineage>
</organism>
<sequence>MTTRALRGSTLVAIAAVGVLGLAGCAGGGEEEPTASATSGAEESPEASSEPTTSQEPEETEAAAGDGALCTAEQLGSLTAASGVTIPEEAFAAATAEFRPAAAIAGQPIECVLTVEQSGQFASFAFLSGGAATLTAIAEQANAAGGAMQDVGGVITGTFDGATINGASLTQVAPDTTAFENPADVVFLGSLPAAG</sequence>